<feature type="domain" description="DUF6589" evidence="2">
    <location>
        <begin position="286"/>
        <end position="446"/>
    </location>
</feature>
<dbReference type="AlphaFoldDB" id="A0AAD7IUL6"/>
<feature type="region of interest" description="Disordered" evidence="1">
    <location>
        <begin position="679"/>
        <end position="719"/>
    </location>
</feature>
<keyword evidence="4" id="KW-1185">Reference proteome</keyword>
<gene>
    <name evidence="3" type="ORF">DFH07DRAFT_869149</name>
</gene>
<feature type="domain" description="DUF6589" evidence="2">
    <location>
        <begin position="451"/>
        <end position="627"/>
    </location>
</feature>
<evidence type="ECO:0000259" key="2">
    <source>
        <dbReference type="Pfam" id="PF20231"/>
    </source>
</evidence>
<name>A0AAD7IUL6_9AGAR</name>
<evidence type="ECO:0000256" key="1">
    <source>
        <dbReference type="SAM" id="MobiDB-lite"/>
    </source>
</evidence>
<dbReference type="Proteomes" id="UP001215280">
    <property type="component" value="Unassembled WGS sequence"/>
</dbReference>
<sequence>MYDFGPLEPLPALILYPEPSAVASGSGSGQPLQTSRRHGQHAASEPPATSSPLSILDVTPLKPKRGRPFFNAVWQKGGDAMVSSMITKYVQRHGSEHAKGMFGRSKEVKEEFISDEGCAIQAILTRDSTTTVTDLLKDFSMNKLAAEIEEKAPHLWAALVVLADPDQSKRRDADGENRHHKGLLVIGLFLLGSGTSKREMEVLAHAGLSISYMFIITHVKQLSREGLAKIRDIVKSGMVQLVWDNLNIAFKVGTTSTMIPIFDPATGGQATHGTLPLATKPPCERTLPDVLPSPESAAQLSSSCFWQMKRMAAEHVPNVSDEVQNSLGECPEVYQIPLHKSDQYPLPAMHEDELTLEGTLKVYFANLDVMGLDDEALEAHSLMFDDGDLLTDALKEKTSGLLPSMGYLHGQMAGGRLTINEHWGTPNSLWAGGLWWEHNKLLKRKPLMAGIYCGHESLSEWAKSAMVIEFNRIAKIVFDKLFSTAAPNELRTWAMRDITLENAIIYNWDALFYIEFTQAIKKGDIGRVLNVLAIWMVMMRSPKTMPRYADAMFETLVLIKSFPPKLRQVYYLELYLVNWLVNLMGRAFGFKPVDLLQEHQNFWAKIIYNTKGSNKSWKWLAMITSAFKIPTYGEKHKTPPINDEVALIAQALQDEKIQTYVEHRPSNDHVDPVRDLIKEEKRGFNTTEGDGKGETTDEEEDKGDEGEVENYDATEDDLRVDDEEFLMEPAEILAAAKDLVDSMADSDIEDSLIGLFITP</sequence>
<dbReference type="Pfam" id="PF20231">
    <property type="entry name" value="DUF6589"/>
    <property type="match status" value="2"/>
</dbReference>
<comment type="caution">
    <text evidence="3">The sequence shown here is derived from an EMBL/GenBank/DDBJ whole genome shotgun (WGS) entry which is preliminary data.</text>
</comment>
<feature type="compositionally biased region" description="Acidic residues" evidence="1">
    <location>
        <begin position="696"/>
        <end position="719"/>
    </location>
</feature>
<feature type="region of interest" description="Disordered" evidence="1">
    <location>
        <begin position="21"/>
        <end position="56"/>
    </location>
</feature>
<accession>A0AAD7IUL6</accession>
<proteinExistence type="predicted"/>
<evidence type="ECO:0000313" key="4">
    <source>
        <dbReference type="Proteomes" id="UP001215280"/>
    </source>
</evidence>
<protein>
    <recommendedName>
        <fullName evidence="2">DUF6589 domain-containing protein</fullName>
    </recommendedName>
</protein>
<feature type="compositionally biased region" description="Polar residues" evidence="1">
    <location>
        <begin position="23"/>
        <end position="34"/>
    </location>
</feature>
<dbReference type="EMBL" id="JARJLG010000083">
    <property type="protein sequence ID" value="KAJ7750116.1"/>
    <property type="molecule type" value="Genomic_DNA"/>
</dbReference>
<dbReference type="InterPro" id="IPR046496">
    <property type="entry name" value="DUF6589"/>
</dbReference>
<reference evidence="3" key="1">
    <citation type="submission" date="2023-03" db="EMBL/GenBank/DDBJ databases">
        <title>Massive genome expansion in bonnet fungi (Mycena s.s.) driven by repeated elements and novel gene families across ecological guilds.</title>
        <authorList>
            <consortium name="Lawrence Berkeley National Laboratory"/>
            <person name="Harder C.B."/>
            <person name="Miyauchi S."/>
            <person name="Viragh M."/>
            <person name="Kuo A."/>
            <person name="Thoen E."/>
            <person name="Andreopoulos B."/>
            <person name="Lu D."/>
            <person name="Skrede I."/>
            <person name="Drula E."/>
            <person name="Henrissat B."/>
            <person name="Morin E."/>
            <person name="Kohler A."/>
            <person name="Barry K."/>
            <person name="LaButti K."/>
            <person name="Morin E."/>
            <person name="Salamov A."/>
            <person name="Lipzen A."/>
            <person name="Mereny Z."/>
            <person name="Hegedus B."/>
            <person name="Baldrian P."/>
            <person name="Stursova M."/>
            <person name="Weitz H."/>
            <person name="Taylor A."/>
            <person name="Grigoriev I.V."/>
            <person name="Nagy L.G."/>
            <person name="Martin F."/>
            <person name="Kauserud H."/>
        </authorList>
    </citation>
    <scope>NUCLEOTIDE SEQUENCE</scope>
    <source>
        <strain evidence="3">CBHHK188m</strain>
    </source>
</reference>
<evidence type="ECO:0000313" key="3">
    <source>
        <dbReference type="EMBL" id="KAJ7750116.1"/>
    </source>
</evidence>
<feature type="compositionally biased region" description="Basic and acidic residues" evidence="1">
    <location>
        <begin position="679"/>
        <end position="695"/>
    </location>
</feature>
<organism evidence="3 4">
    <name type="scientific">Mycena maculata</name>
    <dbReference type="NCBI Taxonomy" id="230809"/>
    <lineage>
        <taxon>Eukaryota</taxon>
        <taxon>Fungi</taxon>
        <taxon>Dikarya</taxon>
        <taxon>Basidiomycota</taxon>
        <taxon>Agaricomycotina</taxon>
        <taxon>Agaricomycetes</taxon>
        <taxon>Agaricomycetidae</taxon>
        <taxon>Agaricales</taxon>
        <taxon>Marasmiineae</taxon>
        <taxon>Mycenaceae</taxon>
        <taxon>Mycena</taxon>
    </lineage>
</organism>